<keyword evidence="2" id="KW-0812">Transmembrane</keyword>
<protein>
    <submittedName>
        <fullName evidence="4">Sugar transferase</fullName>
    </submittedName>
</protein>
<dbReference type="GO" id="GO:0016780">
    <property type="term" value="F:phosphotransferase activity, for other substituted phosphate groups"/>
    <property type="evidence" value="ECO:0007669"/>
    <property type="project" value="TreeGrafter"/>
</dbReference>
<keyword evidence="4" id="KW-0808">Transferase</keyword>
<evidence type="ECO:0000256" key="2">
    <source>
        <dbReference type="SAM" id="Phobius"/>
    </source>
</evidence>
<evidence type="ECO:0000313" key="5">
    <source>
        <dbReference type="Proteomes" id="UP000290218"/>
    </source>
</evidence>
<accession>A0A4Q1C3D8</accession>
<dbReference type="OrthoDB" id="9808602at2"/>
<feature type="transmembrane region" description="Helical" evidence="2">
    <location>
        <begin position="26"/>
        <end position="53"/>
    </location>
</feature>
<keyword evidence="2" id="KW-0472">Membrane</keyword>
<keyword evidence="5" id="KW-1185">Reference proteome</keyword>
<dbReference type="PANTHER" id="PTHR30576:SF10">
    <property type="entry name" value="SLL5057 PROTEIN"/>
    <property type="match status" value="1"/>
</dbReference>
<evidence type="ECO:0000256" key="1">
    <source>
        <dbReference type="ARBA" id="ARBA00006464"/>
    </source>
</evidence>
<dbReference type="InterPro" id="IPR003362">
    <property type="entry name" value="Bact_transf"/>
</dbReference>
<keyword evidence="2" id="KW-1133">Transmembrane helix</keyword>
<dbReference type="Pfam" id="PF02397">
    <property type="entry name" value="Bac_transf"/>
    <property type="match status" value="1"/>
</dbReference>
<dbReference type="EMBL" id="SDHX01000002">
    <property type="protein sequence ID" value="RXK52904.1"/>
    <property type="molecule type" value="Genomic_DNA"/>
</dbReference>
<dbReference type="RefSeq" id="WP_129048494.1">
    <property type="nucleotide sequence ID" value="NZ_SDHX01000002.1"/>
</dbReference>
<dbReference type="PANTHER" id="PTHR30576">
    <property type="entry name" value="COLANIC BIOSYNTHESIS UDP-GLUCOSE LIPID CARRIER TRANSFERASE"/>
    <property type="match status" value="1"/>
</dbReference>
<reference evidence="4 5" key="1">
    <citation type="submission" date="2019-01" db="EMBL/GenBank/DDBJ databases">
        <title>Lacunisphaera sp. strain TWA-58.</title>
        <authorList>
            <person name="Chen W.-M."/>
        </authorList>
    </citation>
    <scope>NUCLEOTIDE SEQUENCE [LARGE SCALE GENOMIC DNA]</scope>
    <source>
        <strain evidence="4 5">TWA-58</strain>
    </source>
</reference>
<dbReference type="Proteomes" id="UP000290218">
    <property type="component" value="Unassembled WGS sequence"/>
</dbReference>
<comment type="caution">
    <text evidence="4">The sequence shown here is derived from an EMBL/GenBank/DDBJ whole genome shotgun (WGS) entry which is preliminary data.</text>
</comment>
<evidence type="ECO:0000259" key="3">
    <source>
        <dbReference type="Pfam" id="PF02397"/>
    </source>
</evidence>
<organism evidence="4 5">
    <name type="scientific">Oleiharenicola lentus</name>
    <dbReference type="NCBI Taxonomy" id="2508720"/>
    <lineage>
        <taxon>Bacteria</taxon>
        <taxon>Pseudomonadati</taxon>
        <taxon>Verrucomicrobiota</taxon>
        <taxon>Opitutia</taxon>
        <taxon>Opitutales</taxon>
        <taxon>Opitutaceae</taxon>
        <taxon>Oleiharenicola</taxon>
    </lineage>
</organism>
<dbReference type="AlphaFoldDB" id="A0A4Q1C3D8"/>
<gene>
    <name evidence="4" type="ORF">ESB00_14425</name>
</gene>
<evidence type="ECO:0000313" key="4">
    <source>
        <dbReference type="EMBL" id="RXK52904.1"/>
    </source>
</evidence>
<proteinExistence type="inferred from homology"/>
<comment type="similarity">
    <text evidence="1">Belongs to the bacterial sugar transferase family.</text>
</comment>
<sequence>MEYYCSTNHLRAHDRHVPLPLWKRSLDILCCLFALPVLLLCTLMMSVITRIVSPGPILFRQKRIGLNGQTFKIYKFRSMRVNAETTNHQNHFKELVSTSAPMVKLDAKGDSRLLPGAWLLRASGLDELPQIINVLKGEMSLVGPRPCLPSEADLYQPWQRQRFNALPGLTGLWQVSGKNRTTFDEMIRLDIRYSQNMSLWLDLKIIVLTIPALLIQLYDTRVGRRSAAVSLHTAAPFSMSQNRASANIP</sequence>
<feature type="domain" description="Bacterial sugar transferase" evidence="3">
    <location>
        <begin position="23"/>
        <end position="214"/>
    </location>
</feature>
<name>A0A4Q1C3D8_9BACT</name>